<keyword evidence="3" id="KW-1185">Reference proteome</keyword>
<sequence length="269" mass="30053">MKKICLSLILPLSIMSSFTIEVEAGITDDNTCQNTISEPDLPLQASGTTTQAVDVDHIFNATTDINKYFIDGQTYLHYCVKNLYPSFINLACRAVRDIDVNVNITNDSGDTPLHIAAQLTFKQSPDKISPLAISAINEIEELVDETSMDEMTTYARSKRPDCTSLNSEKVLCTFKIFSLISILARTIPTEMAAEEKQKIFSSALDMIDNTHAADNFKEKKNTLINLLSSLGANPTLKNNEGKTPRDLLHEQEYENYDQAFRCHNNDSRS</sequence>
<dbReference type="InterPro" id="IPR036770">
    <property type="entry name" value="Ankyrin_rpt-contain_sf"/>
</dbReference>
<feature type="chain" id="PRO_5041715249" description="Ankyrin repeats (3 copies)" evidence="1">
    <location>
        <begin position="22"/>
        <end position="269"/>
    </location>
</feature>
<accession>A0AA90NVB2</accession>
<keyword evidence="1" id="KW-0732">Signal</keyword>
<proteinExistence type="predicted"/>
<evidence type="ECO:0000256" key="1">
    <source>
        <dbReference type="SAM" id="SignalP"/>
    </source>
</evidence>
<comment type="caution">
    <text evidence="2">The sequence shown here is derived from an EMBL/GenBank/DDBJ whole genome shotgun (WGS) entry which is preliminary data.</text>
</comment>
<dbReference type="AlphaFoldDB" id="A0AA90NVB2"/>
<dbReference type="Proteomes" id="UP001178148">
    <property type="component" value="Unassembled WGS sequence"/>
</dbReference>
<evidence type="ECO:0008006" key="4">
    <source>
        <dbReference type="Google" id="ProtNLM"/>
    </source>
</evidence>
<gene>
    <name evidence="2" type="ORF">QS748_12620</name>
</gene>
<feature type="signal peptide" evidence="1">
    <location>
        <begin position="1"/>
        <end position="21"/>
    </location>
</feature>
<reference evidence="2 3" key="1">
    <citation type="journal article" date="2023" name="bioRxiv">
        <title>An intranuclear bacterial parasite of deep-sea mussels expresses apoptosis inhibitors acquired from its host.</title>
        <authorList>
            <person name="Gonzalez Porras M.A."/>
            <person name="Assie A."/>
            <person name="Tietjen M."/>
            <person name="Violette M."/>
            <person name="Kleiner M."/>
            <person name="Gruber-Vodicka H."/>
            <person name="Dubilier N."/>
            <person name="Leisch N."/>
        </authorList>
    </citation>
    <scope>NUCLEOTIDE SEQUENCE [LARGE SCALE GENOMIC DNA]</scope>
    <source>
        <strain evidence="2">IAP13</strain>
    </source>
</reference>
<evidence type="ECO:0000313" key="3">
    <source>
        <dbReference type="Proteomes" id="UP001178148"/>
    </source>
</evidence>
<dbReference type="EMBL" id="JASXSV010000025">
    <property type="protein sequence ID" value="MDP0589970.1"/>
    <property type="molecule type" value="Genomic_DNA"/>
</dbReference>
<organism evidence="2 3">
    <name type="scientific">Candidatus Endonucleibacter bathymodioli</name>
    <dbReference type="NCBI Taxonomy" id="539814"/>
    <lineage>
        <taxon>Bacteria</taxon>
        <taxon>Pseudomonadati</taxon>
        <taxon>Pseudomonadota</taxon>
        <taxon>Gammaproteobacteria</taxon>
        <taxon>Oceanospirillales</taxon>
        <taxon>Endozoicomonadaceae</taxon>
        <taxon>Candidatus Endonucleibacter</taxon>
    </lineage>
</organism>
<evidence type="ECO:0000313" key="2">
    <source>
        <dbReference type="EMBL" id="MDP0589970.1"/>
    </source>
</evidence>
<dbReference type="Gene3D" id="1.25.40.20">
    <property type="entry name" value="Ankyrin repeat-containing domain"/>
    <property type="match status" value="1"/>
</dbReference>
<protein>
    <recommendedName>
        <fullName evidence="4">Ankyrin repeats (3 copies)</fullName>
    </recommendedName>
</protein>
<name>A0AA90NVB2_9GAMM</name>
<dbReference type="SUPFAM" id="SSF48403">
    <property type="entry name" value="Ankyrin repeat"/>
    <property type="match status" value="1"/>
</dbReference>